<dbReference type="InterPro" id="IPR028082">
    <property type="entry name" value="Peripla_BP_I"/>
</dbReference>
<evidence type="ECO:0000259" key="5">
    <source>
        <dbReference type="PROSITE" id="PS50932"/>
    </source>
</evidence>
<dbReference type="Pfam" id="PF00356">
    <property type="entry name" value="LacI"/>
    <property type="match status" value="1"/>
</dbReference>
<gene>
    <name evidence="6" type="primary">lacI_5</name>
    <name evidence="6" type="ORF">CSO01_26500</name>
</gene>
<dbReference type="SMART" id="SM00354">
    <property type="entry name" value="HTH_LACI"/>
    <property type="match status" value="1"/>
</dbReference>
<name>A0A512PFF3_9CELL</name>
<evidence type="ECO:0000256" key="4">
    <source>
        <dbReference type="SAM" id="MobiDB-lite"/>
    </source>
</evidence>
<evidence type="ECO:0000256" key="1">
    <source>
        <dbReference type="ARBA" id="ARBA00023015"/>
    </source>
</evidence>
<dbReference type="SUPFAM" id="SSF47413">
    <property type="entry name" value="lambda repressor-like DNA-binding domains"/>
    <property type="match status" value="1"/>
</dbReference>
<proteinExistence type="predicted"/>
<evidence type="ECO:0000313" key="7">
    <source>
        <dbReference type="Proteomes" id="UP000321798"/>
    </source>
</evidence>
<comment type="caution">
    <text evidence="6">The sequence shown here is derived from an EMBL/GenBank/DDBJ whole genome shotgun (WGS) entry which is preliminary data.</text>
</comment>
<keyword evidence="2" id="KW-0238">DNA-binding</keyword>
<dbReference type="SUPFAM" id="SSF53822">
    <property type="entry name" value="Periplasmic binding protein-like I"/>
    <property type="match status" value="1"/>
</dbReference>
<dbReference type="EMBL" id="BKAL01000010">
    <property type="protein sequence ID" value="GEP69935.1"/>
    <property type="molecule type" value="Genomic_DNA"/>
</dbReference>
<feature type="domain" description="HTH lacI-type" evidence="5">
    <location>
        <begin position="2"/>
        <end position="56"/>
    </location>
</feature>
<reference evidence="6 7" key="1">
    <citation type="submission" date="2019-07" db="EMBL/GenBank/DDBJ databases">
        <title>Whole genome shotgun sequence of Cellulomonas soli NBRC 109434.</title>
        <authorList>
            <person name="Hosoyama A."/>
            <person name="Uohara A."/>
            <person name="Ohji S."/>
            <person name="Ichikawa N."/>
        </authorList>
    </citation>
    <scope>NUCLEOTIDE SEQUENCE [LARGE SCALE GENOMIC DNA]</scope>
    <source>
        <strain evidence="6 7">NBRC 109434</strain>
    </source>
</reference>
<dbReference type="Pfam" id="PF13377">
    <property type="entry name" value="Peripla_BP_3"/>
    <property type="match status" value="1"/>
</dbReference>
<evidence type="ECO:0000313" key="6">
    <source>
        <dbReference type="EMBL" id="GEP69935.1"/>
    </source>
</evidence>
<dbReference type="Proteomes" id="UP000321798">
    <property type="component" value="Unassembled WGS sequence"/>
</dbReference>
<dbReference type="InterPro" id="IPR010982">
    <property type="entry name" value="Lambda_DNA-bd_dom_sf"/>
</dbReference>
<dbReference type="Gene3D" id="3.40.50.2300">
    <property type="match status" value="2"/>
</dbReference>
<sequence>MATIGDVAREAGVSVSTVSYVLSGKRSISGPTRERVERAVAALGYHPHAGARALASSRSNVLALMVPFRPGINVQIIMQFVGGVVTTARQHDHDVLVLTQDDPNGIPRVAASSTADALIVMDIESDDARLPGLRALDLPAILIGVPDDTTGLSCVDLDFAAAGRLAVRELARQGHTHLALIGASQERLDHRANYAVRMRSGVREQAEVSGVQVVVVPSEPTFAGGAHAVGELLREHPETTGLVVHNEAALGGILARVQNEGLRVPQDLSVVAVSPSDIAAALPVPVSTIEVPGHRIGRIAVEMAMARLSGDDLAETRLVAPTFTDRGSVARVPGLDQQGSADRGGEASDVVQPTRT</sequence>
<feature type="region of interest" description="Disordered" evidence="4">
    <location>
        <begin position="329"/>
        <end position="356"/>
    </location>
</feature>
<dbReference type="AlphaFoldDB" id="A0A512PFF3"/>
<protein>
    <submittedName>
        <fullName evidence="6">LacI family transcriptional regulator</fullName>
    </submittedName>
</protein>
<dbReference type="CDD" id="cd01392">
    <property type="entry name" value="HTH_LacI"/>
    <property type="match status" value="1"/>
</dbReference>
<organism evidence="6 7">
    <name type="scientific">Cellulomonas soli</name>
    <dbReference type="NCBI Taxonomy" id="931535"/>
    <lineage>
        <taxon>Bacteria</taxon>
        <taxon>Bacillati</taxon>
        <taxon>Actinomycetota</taxon>
        <taxon>Actinomycetes</taxon>
        <taxon>Micrococcales</taxon>
        <taxon>Cellulomonadaceae</taxon>
        <taxon>Cellulomonas</taxon>
    </lineage>
</organism>
<keyword evidence="3" id="KW-0804">Transcription</keyword>
<accession>A0A512PFF3</accession>
<keyword evidence="1" id="KW-0805">Transcription regulation</keyword>
<dbReference type="PROSITE" id="PS50932">
    <property type="entry name" value="HTH_LACI_2"/>
    <property type="match status" value="1"/>
</dbReference>
<dbReference type="OrthoDB" id="252678at2"/>
<dbReference type="GO" id="GO:0000976">
    <property type="term" value="F:transcription cis-regulatory region binding"/>
    <property type="evidence" value="ECO:0007669"/>
    <property type="project" value="TreeGrafter"/>
</dbReference>
<dbReference type="InterPro" id="IPR000843">
    <property type="entry name" value="HTH_LacI"/>
</dbReference>
<dbReference type="Gene3D" id="1.10.260.40">
    <property type="entry name" value="lambda repressor-like DNA-binding domains"/>
    <property type="match status" value="1"/>
</dbReference>
<evidence type="ECO:0000256" key="3">
    <source>
        <dbReference type="ARBA" id="ARBA00023163"/>
    </source>
</evidence>
<dbReference type="CDD" id="cd06267">
    <property type="entry name" value="PBP1_LacI_sugar_binding-like"/>
    <property type="match status" value="1"/>
</dbReference>
<dbReference type="RefSeq" id="WP_146953737.1">
    <property type="nucleotide sequence ID" value="NZ_BAABBJ010000002.1"/>
</dbReference>
<keyword evidence="7" id="KW-1185">Reference proteome</keyword>
<dbReference type="PANTHER" id="PTHR30146:SF153">
    <property type="entry name" value="LACTOSE OPERON REPRESSOR"/>
    <property type="match status" value="1"/>
</dbReference>
<dbReference type="PANTHER" id="PTHR30146">
    <property type="entry name" value="LACI-RELATED TRANSCRIPTIONAL REPRESSOR"/>
    <property type="match status" value="1"/>
</dbReference>
<dbReference type="GO" id="GO:0003700">
    <property type="term" value="F:DNA-binding transcription factor activity"/>
    <property type="evidence" value="ECO:0007669"/>
    <property type="project" value="TreeGrafter"/>
</dbReference>
<dbReference type="InterPro" id="IPR046335">
    <property type="entry name" value="LacI/GalR-like_sensor"/>
</dbReference>
<evidence type="ECO:0000256" key="2">
    <source>
        <dbReference type="ARBA" id="ARBA00023125"/>
    </source>
</evidence>
<dbReference type="PROSITE" id="PS00356">
    <property type="entry name" value="HTH_LACI_1"/>
    <property type="match status" value="1"/>
</dbReference>